<dbReference type="InterPro" id="IPR050297">
    <property type="entry name" value="LipidA_mod_glycosyltrf_83"/>
</dbReference>
<keyword evidence="6 8" id="KW-1133">Transmembrane helix</keyword>
<feature type="transmembrane region" description="Helical" evidence="8">
    <location>
        <begin position="175"/>
        <end position="208"/>
    </location>
</feature>
<comment type="subcellular location">
    <subcellularLocation>
        <location evidence="1">Cell membrane</location>
        <topology evidence="1">Multi-pass membrane protein</topology>
    </subcellularLocation>
</comment>
<evidence type="ECO:0000256" key="8">
    <source>
        <dbReference type="SAM" id="Phobius"/>
    </source>
</evidence>
<feature type="transmembrane region" description="Helical" evidence="8">
    <location>
        <begin position="214"/>
        <end position="233"/>
    </location>
</feature>
<feature type="transmembrane region" description="Helical" evidence="8">
    <location>
        <begin position="365"/>
        <end position="383"/>
    </location>
</feature>
<dbReference type="GO" id="GO:0009103">
    <property type="term" value="P:lipopolysaccharide biosynthetic process"/>
    <property type="evidence" value="ECO:0007669"/>
    <property type="project" value="UniProtKB-ARBA"/>
</dbReference>
<feature type="chain" id="PRO_5042980920" description="Glycosyltransferase RgtA/B/C/D-like domain-containing protein" evidence="9">
    <location>
        <begin position="24"/>
        <end position="529"/>
    </location>
</feature>
<feature type="domain" description="Glycosyltransferase RgtA/B/C/D-like" evidence="10">
    <location>
        <begin position="77"/>
        <end position="230"/>
    </location>
</feature>
<dbReference type="Proteomes" id="UP001317532">
    <property type="component" value="Chromosome"/>
</dbReference>
<keyword evidence="12" id="KW-1185">Reference proteome</keyword>
<gene>
    <name evidence="11" type="ORF">WPS_15980</name>
</gene>
<evidence type="ECO:0000313" key="11">
    <source>
        <dbReference type="EMBL" id="BDE06322.1"/>
    </source>
</evidence>
<dbReference type="AlphaFoldDB" id="A0AAN1XY03"/>
<feature type="transmembrane region" description="Helical" evidence="8">
    <location>
        <begin position="281"/>
        <end position="302"/>
    </location>
</feature>
<protein>
    <recommendedName>
        <fullName evidence="10">Glycosyltransferase RgtA/B/C/D-like domain-containing protein</fullName>
    </recommendedName>
</protein>
<dbReference type="PANTHER" id="PTHR33908">
    <property type="entry name" value="MANNOSYLTRANSFERASE YKCB-RELATED"/>
    <property type="match status" value="1"/>
</dbReference>
<evidence type="ECO:0000256" key="5">
    <source>
        <dbReference type="ARBA" id="ARBA00022692"/>
    </source>
</evidence>
<dbReference type="KEGG" id="vab:WPS_15980"/>
<feature type="transmembrane region" description="Helical" evidence="8">
    <location>
        <begin position="93"/>
        <end position="114"/>
    </location>
</feature>
<evidence type="ECO:0000256" key="6">
    <source>
        <dbReference type="ARBA" id="ARBA00022989"/>
    </source>
</evidence>
<evidence type="ECO:0000256" key="1">
    <source>
        <dbReference type="ARBA" id="ARBA00004651"/>
    </source>
</evidence>
<feature type="transmembrane region" description="Helical" evidence="8">
    <location>
        <begin position="254"/>
        <end position="275"/>
    </location>
</feature>
<evidence type="ECO:0000259" key="10">
    <source>
        <dbReference type="Pfam" id="PF13231"/>
    </source>
</evidence>
<keyword evidence="9" id="KW-0732">Signal</keyword>
<proteinExistence type="predicted"/>
<dbReference type="GO" id="GO:0016763">
    <property type="term" value="F:pentosyltransferase activity"/>
    <property type="evidence" value="ECO:0007669"/>
    <property type="project" value="TreeGrafter"/>
</dbReference>
<name>A0AAN1XY03_UNVUL</name>
<dbReference type="InterPro" id="IPR038731">
    <property type="entry name" value="RgtA/B/C-like"/>
</dbReference>
<sequence length="529" mass="57957">MTPARLFWLATLCCALAGAVLRAKGLHSPIFDHPGWRQGDTAAIARNFALLQYNPLYPQTDYNGPPPNYVELELQIVPFLAATLYKLAGVHEIFGRLISYAFGVATIVVVGAFGRYLFRSAIAGVAAAAAYAVLPGAWYYSHTFMPDTAMVFFTTCALYACARWIVDGDGRSWRLWLPAALLLMVAFLAKPVAVTAAIPVATAALAAFGLRGTVTRAQMWALFALAFVPLAVYDQIVSSHAEWHWASGITKLHVLPSLAGALTSVPAFGAKAVAFGHALKMLATTMAGPVGIALAVVGFCVPLRSRSDALLWGWLGGGLLYAYVVVTVERVDYYLYILLPLAALAIGSLAAWAKERWGDAPPRRATLAGIAALTWLLALGVGYRQIAPYYGWSRVNYVRAKTLDATLAPGALVVMGHYDPSILYTINRKGWEEDPHLWTPFDEQSAIRKGARYFISVEHARLKQTNLELYCWLDRFPLVDPAAAWPVYQTDPALVKTGAEVRWRAFRKREMAGAYAGWRREWKTAPNPC</sequence>
<evidence type="ECO:0000256" key="4">
    <source>
        <dbReference type="ARBA" id="ARBA00022679"/>
    </source>
</evidence>
<keyword evidence="5 8" id="KW-0812">Transmembrane</keyword>
<keyword evidence="3" id="KW-0328">Glycosyltransferase</keyword>
<feature type="transmembrane region" description="Helical" evidence="8">
    <location>
        <begin position="309"/>
        <end position="327"/>
    </location>
</feature>
<evidence type="ECO:0000256" key="9">
    <source>
        <dbReference type="SAM" id="SignalP"/>
    </source>
</evidence>
<feature type="transmembrane region" description="Helical" evidence="8">
    <location>
        <begin position="121"/>
        <end position="142"/>
    </location>
</feature>
<evidence type="ECO:0000256" key="3">
    <source>
        <dbReference type="ARBA" id="ARBA00022676"/>
    </source>
</evidence>
<dbReference type="EMBL" id="AP025523">
    <property type="protein sequence ID" value="BDE06322.1"/>
    <property type="molecule type" value="Genomic_DNA"/>
</dbReference>
<dbReference type="GO" id="GO:0005886">
    <property type="term" value="C:plasma membrane"/>
    <property type="evidence" value="ECO:0007669"/>
    <property type="project" value="UniProtKB-SubCell"/>
</dbReference>
<evidence type="ECO:0000256" key="2">
    <source>
        <dbReference type="ARBA" id="ARBA00022475"/>
    </source>
</evidence>
<feature type="transmembrane region" description="Helical" evidence="8">
    <location>
        <begin position="333"/>
        <end position="353"/>
    </location>
</feature>
<keyword evidence="2" id="KW-1003">Cell membrane</keyword>
<evidence type="ECO:0000313" key="12">
    <source>
        <dbReference type="Proteomes" id="UP001317532"/>
    </source>
</evidence>
<organism evidence="11 12">
    <name type="scientific">Vulcanimicrobium alpinum</name>
    <dbReference type="NCBI Taxonomy" id="3016050"/>
    <lineage>
        <taxon>Bacteria</taxon>
        <taxon>Bacillati</taxon>
        <taxon>Vulcanimicrobiota</taxon>
        <taxon>Vulcanimicrobiia</taxon>
        <taxon>Vulcanimicrobiales</taxon>
        <taxon>Vulcanimicrobiaceae</taxon>
        <taxon>Vulcanimicrobium</taxon>
    </lineage>
</organism>
<dbReference type="RefSeq" id="WP_317997288.1">
    <property type="nucleotide sequence ID" value="NZ_AP025523.1"/>
</dbReference>
<dbReference type="PANTHER" id="PTHR33908:SF11">
    <property type="entry name" value="MEMBRANE PROTEIN"/>
    <property type="match status" value="1"/>
</dbReference>
<keyword evidence="4" id="KW-0808">Transferase</keyword>
<feature type="transmembrane region" description="Helical" evidence="8">
    <location>
        <begin position="148"/>
        <end position="166"/>
    </location>
</feature>
<reference evidence="11 12" key="1">
    <citation type="journal article" date="2022" name="ISME Commun">
        <title>Vulcanimicrobium alpinus gen. nov. sp. nov., the first cultivated representative of the candidate phylum 'Eremiobacterota', is a metabolically versatile aerobic anoxygenic phototroph.</title>
        <authorList>
            <person name="Yabe S."/>
            <person name="Muto K."/>
            <person name="Abe K."/>
            <person name="Yokota A."/>
            <person name="Staudigel H."/>
            <person name="Tebo B.M."/>
        </authorList>
    </citation>
    <scope>NUCLEOTIDE SEQUENCE [LARGE SCALE GENOMIC DNA]</scope>
    <source>
        <strain evidence="11 12">WC8-2</strain>
    </source>
</reference>
<dbReference type="Pfam" id="PF13231">
    <property type="entry name" value="PMT_2"/>
    <property type="match status" value="1"/>
</dbReference>
<keyword evidence="7 8" id="KW-0472">Membrane</keyword>
<feature type="signal peptide" evidence="9">
    <location>
        <begin position="1"/>
        <end position="23"/>
    </location>
</feature>
<evidence type="ECO:0000256" key="7">
    <source>
        <dbReference type="ARBA" id="ARBA00023136"/>
    </source>
</evidence>
<accession>A0AAN1XY03</accession>